<reference evidence="1 2" key="1">
    <citation type="journal article" date="2021" name="Hortic Res">
        <title>High-quality reference genome and annotation aids understanding of berry development for evergreen blueberry (Vaccinium darrowii).</title>
        <authorList>
            <person name="Yu J."/>
            <person name="Hulse-Kemp A.M."/>
            <person name="Babiker E."/>
            <person name="Staton M."/>
        </authorList>
    </citation>
    <scope>NUCLEOTIDE SEQUENCE [LARGE SCALE GENOMIC DNA]</scope>
    <source>
        <strain evidence="2">cv. NJ 8807/NJ 8810</strain>
        <tissue evidence="1">Young leaf</tissue>
    </source>
</reference>
<evidence type="ECO:0000313" key="2">
    <source>
        <dbReference type="Proteomes" id="UP000828048"/>
    </source>
</evidence>
<dbReference type="EMBL" id="CM037152">
    <property type="protein sequence ID" value="KAH7833888.1"/>
    <property type="molecule type" value="Genomic_DNA"/>
</dbReference>
<keyword evidence="2" id="KW-1185">Reference proteome</keyword>
<name>A0ACB7WZG4_9ERIC</name>
<organism evidence="1 2">
    <name type="scientific">Vaccinium darrowii</name>
    <dbReference type="NCBI Taxonomy" id="229202"/>
    <lineage>
        <taxon>Eukaryota</taxon>
        <taxon>Viridiplantae</taxon>
        <taxon>Streptophyta</taxon>
        <taxon>Embryophyta</taxon>
        <taxon>Tracheophyta</taxon>
        <taxon>Spermatophyta</taxon>
        <taxon>Magnoliopsida</taxon>
        <taxon>eudicotyledons</taxon>
        <taxon>Gunneridae</taxon>
        <taxon>Pentapetalae</taxon>
        <taxon>asterids</taxon>
        <taxon>Ericales</taxon>
        <taxon>Ericaceae</taxon>
        <taxon>Vaccinioideae</taxon>
        <taxon>Vaccinieae</taxon>
        <taxon>Vaccinium</taxon>
    </lineage>
</organism>
<protein>
    <submittedName>
        <fullName evidence="1">Uncharacterized protein</fullName>
    </submittedName>
</protein>
<evidence type="ECO:0000313" key="1">
    <source>
        <dbReference type="EMBL" id="KAH7833888.1"/>
    </source>
</evidence>
<dbReference type="Proteomes" id="UP000828048">
    <property type="component" value="Chromosome 2"/>
</dbReference>
<comment type="caution">
    <text evidence="1">The sequence shown here is derived from an EMBL/GenBank/DDBJ whole genome shotgun (WGS) entry which is preliminary data.</text>
</comment>
<proteinExistence type="predicted"/>
<sequence length="74" mass="7996">MILATVSGNQLTIRTEITEAAMELGPEKKLSLLITKAYNEVKDAHEKSVLGMKERMSDLAQSLGIPPGLSEGLK</sequence>
<gene>
    <name evidence="1" type="ORF">Vadar_010782</name>
</gene>
<accession>A0ACB7WZG4</accession>